<reference evidence="3" key="1">
    <citation type="journal article" date="2019" name="Int. J. Syst. Evol. Microbiol.">
        <title>The Global Catalogue of Microorganisms (GCM) 10K type strain sequencing project: providing services to taxonomists for standard genome sequencing and annotation.</title>
        <authorList>
            <consortium name="The Broad Institute Genomics Platform"/>
            <consortium name="The Broad Institute Genome Sequencing Center for Infectious Disease"/>
            <person name="Wu L."/>
            <person name="Ma J."/>
        </authorList>
    </citation>
    <scope>NUCLEOTIDE SEQUENCE [LARGE SCALE GENOMIC DNA]</scope>
    <source>
        <strain evidence="3">KCTC 33575</strain>
    </source>
</reference>
<dbReference type="InterPro" id="IPR036249">
    <property type="entry name" value="Thioredoxin-like_sf"/>
</dbReference>
<dbReference type="Proteomes" id="UP001597519">
    <property type="component" value="Unassembled WGS sequence"/>
</dbReference>
<accession>A0ABW5WYX8</accession>
<evidence type="ECO:0000313" key="3">
    <source>
        <dbReference type="Proteomes" id="UP001597519"/>
    </source>
</evidence>
<protein>
    <submittedName>
        <fullName evidence="2">Thioredoxin domain-containing protein</fullName>
    </submittedName>
</protein>
<name>A0ABW5WYX8_9STAP</name>
<dbReference type="RefSeq" id="WP_377773766.1">
    <property type="nucleotide sequence ID" value="NZ_JBHUOQ010000003.1"/>
</dbReference>
<organism evidence="2 3">
    <name type="scientific">Corticicoccus populi</name>
    <dbReference type="NCBI Taxonomy" id="1812821"/>
    <lineage>
        <taxon>Bacteria</taxon>
        <taxon>Bacillati</taxon>
        <taxon>Bacillota</taxon>
        <taxon>Bacilli</taxon>
        <taxon>Bacillales</taxon>
        <taxon>Staphylococcaceae</taxon>
        <taxon>Corticicoccus</taxon>
    </lineage>
</organism>
<comment type="caution">
    <text evidence="2">The sequence shown here is derived from an EMBL/GenBank/DDBJ whole genome shotgun (WGS) entry which is preliminary data.</text>
</comment>
<dbReference type="EMBL" id="JBHUOQ010000003">
    <property type="protein sequence ID" value="MFD2830589.1"/>
    <property type="molecule type" value="Genomic_DNA"/>
</dbReference>
<dbReference type="Pfam" id="PF13462">
    <property type="entry name" value="Thioredoxin_4"/>
    <property type="match status" value="1"/>
</dbReference>
<dbReference type="Gene3D" id="3.40.30.10">
    <property type="entry name" value="Glutaredoxin"/>
    <property type="match status" value="1"/>
</dbReference>
<evidence type="ECO:0000259" key="1">
    <source>
        <dbReference type="Pfam" id="PF13462"/>
    </source>
</evidence>
<keyword evidence="3" id="KW-1185">Reference proteome</keyword>
<feature type="domain" description="Thioredoxin-like fold" evidence="1">
    <location>
        <begin position="6"/>
        <end position="156"/>
    </location>
</feature>
<dbReference type="SUPFAM" id="SSF52833">
    <property type="entry name" value="Thioredoxin-like"/>
    <property type="match status" value="1"/>
</dbReference>
<sequence>MTEEVKHLVLGSSEAEVEIESYINLGCPYCTAYINAVDDLFQRYIDDGKVRHVIKHFDKTRSGLLKGTVANAYLDVGEPEAAYENIKTLLNTREDWTQSFHHTLEKAAGELGLHEQHEAGARSVEILNETKERDIKVVPTVFVNGRRVDFDGNYEEDALVRSFKEIIDAALI</sequence>
<dbReference type="InterPro" id="IPR012336">
    <property type="entry name" value="Thioredoxin-like_fold"/>
</dbReference>
<proteinExistence type="predicted"/>
<dbReference type="Gene3D" id="1.10.1200.90">
    <property type="entry name" value="DsbA-like domain"/>
    <property type="match status" value="1"/>
</dbReference>
<gene>
    <name evidence="2" type="ORF">ACFSX4_08955</name>
</gene>
<evidence type="ECO:0000313" key="2">
    <source>
        <dbReference type="EMBL" id="MFD2830589.1"/>
    </source>
</evidence>